<keyword evidence="2" id="KW-0430">Lectin</keyword>
<reference evidence="4 5" key="1">
    <citation type="submission" date="2018-04" db="EMBL/GenBank/DDBJ databases">
        <authorList>
            <person name="Vogel A."/>
        </authorList>
    </citation>
    <scope>NUCLEOTIDE SEQUENCE [LARGE SCALE GENOMIC DNA]</scope>
</reference>
<keyword evidence="5" id="KW-1185">Reference proteome</keyword>
<organism evidence="4 5">
    <name type="scientific">Cuscuta campestris</name>
    <dbReference type="NCBI Taxonomy" id="132261"/>
    <lineage>
        <taxon>Eukaryota</taxon>
        <taxon>Viridiplantae</taxon>
        <taxon>Streptophyta</taxon>
        <taxon>Embryophyta</taxon>
        <taxon>Tracheophyta</taxon>
        <taxon>Spermatophyta</taxon>
        <taxon>Magnoliopsida</taxon>
        <taxon>eudicotyledons</taxon>
        <taxon>Gunneridae</taxon>
        <taxon>Pentapetalae</taxon>
        <taxon>asterids</taxon>
        <taxon>lamiids</taxon>
        <taxon>Solanales</taxon>
        <taxon>Convolvulaceae</taxon>
        <taxon>Cuscuteae</taxon>
        <taxon>Cuscuta</taxon>
        <taxon>Cuscuta subgen. Grammica</taxon>
        <taxon>Cuscuta sect. Cleistogrammica</taxon>
    </lineage>
</organism>
<evidence type="ECO:0000313" key="4">
    <source>
        <dbReference type="EMBL" id="VFQ76853.1"/>
    </source>
</evidence>
<dbReference type="PANTHER" id="PTHR46506">
    <property type="entry name" value="OS05G0143600 PROTEIN"/>
    <property type="match status" value="1"/>
</dbReference>
<protein>
    <recommendedName>
        <fullName evidence="3">Jacalin-type lectin domain-containing protein</fullName>
    </recommendedName>
</protein>
<accession>A0A484LK49</accession>
<dbReference type="AlphaFoldDB" id="A0A484LK49"/>
<dbReference type="InterPro" id="IPR001229">
    <property type="entry name" value="Jacalin-like_lectin_dom"/>
</dbReference>
<dbReference type="Pfam" id="PF01419">
    <property type="entry name" value="Jacalin"/>
    <property type="match status" value="1"/>
</dbReference>
<gene>
    <name evidence="4" type="ORF">CCAM_LOCUS18629</name>
</gene>
<dbReference type="GO" id="GO:0030246">
    <property type="term" value="F:carbohydrate binding"/>
    <property type="evidence" value="ECO:0007669"/>
    <property type="project" value="UniProtKB-KW"/>
</dbReference>
<evidence type="ECO:0000313" key="5">
    <source>
        <dbReference type="Proteomes" id="UP000595140"/>
    </source>
</evidence>
<proteinExistence type="inferred from homology"/>
<dbReference type="EMBL" id="OOIL02001569">
    <property type="protein sequence ID" value="VFQ76853.1"/>
    <property type="molecule type" value="Genomic_DNA"/>
</dbReference>
<dbReference type="OrthoDB" id="4325201at2759"/>
<dbReference type="Gene3D" id="2.100.10.30">
    <property type="entry name" value="Jacalin-like lectin domain"/>
    <property type="match status" value="1"/>
</dbReference>
<sequence>MQLPTEMAITAVSDALAKLKLNDAVDPFHDLVIELSWMKCFLLVHDDAGHPPPPLQGPMKKIADVWSPIIERLALRALYHPSYCVADDDDGLSLKLSQLRERIQPFLSVSHAGTFFERPRTPPTEVKVEAKPKKPIKVAAWGGPGGEKWRFHFDGILKQITVVNGEIIDSLAFTTLQPDGSLTMLKVGGNGGFETHEVKMDGAVEKLRGIKGTYGFFGSDVVIIRSISFRTNLKTYGPVLSMSPPVAMDNGERRGIDRKLQPGLKLSLALSARSFFGISLSKYLTNLSVLTFRSE</sequence>
<dbReference type="InterPro" id="IPR036404">
    <property type="entry name" value="Jacalin-like_lectin_dom_sf"/>
</dbReference>
<evidence type="ECO:0000259" key="3">
    <source>
        <dbReference type="PROSITE" id="PS51752"/>
    </source>
</evidence>
<evidence type="ECO:0000256" key="1">
    <source>
        <dbReference type="ARBA" id="ARBA00006568"/>
    </source>
</evidence>
<comment type="similarity">
    <text evidence="1">Belongs to the jacalin lectin family.</text>
</comment>
<name>A0A484LK49_9ASTE</name>
<dbReference type="Proteomes" id="UP000595140">
    <property type="component" value="Unassembled WGS sequence"/>
</dbReference>
<evidence type="ECO:0000256" key="2">
    <source>
        <dbReference type="ARBA" id="ARBA00022734"/>
    </source>
</evidence>
<feature type="domain" description="Jacalin-type lectin" evidence="3">
    <location>
        <begin position="135"/>
        <end position="293"/>
    </location>
</feature>
<dbReference type="SUPFAM" id="SSF51101">
    <property type="entry name" value="Mannose-binding lectins"/>
    <property type="match status" value="1"/>
</dbReference>
<dbReference type="PROSITE" id="PS51752">
    <property type="entry name" value="JACALIN_LECTIN"/>
    <property type="match status" value="1"/>
</dbReference>